<sequence>MKAPAKPSGKKAKISLSNAGVCLDKVILRVYRLIFASFFRDELSNRELYKGISHLQKKTRKLQAILNSRAPISRLPSEVLSRIFLLCVPPLTEQSSIRWLAFTHVCHFWRTVSIGNSMIWNEPNFSIPDLAREMIKRSRPSLFDIYFNGIEASSKAISVLLAALSFPSRIRTLDLTLDGECSKDILPLLARPMPSLQSFAVISDLDSGLAELPPTFLRGDIPRHLEHFHLKDCEAILPPLSNLTSLHLIGYRDDHPTEDALYRILRQSPQLKELKLSVDWIPDADQAVVPVISLPNLALLSISYSGYLLWTVNCIHMLNSIACPIETAIEININSSDDEEFPQTVDHHLLPMFDTLSQQFSTSTSLESPIKTLYFNGRSSQESLHLEGWREEVVPNESTCVIMSHECVASRSPADFSLRLEWSPDPQHGKLTTAAMQILPPRFVSTLDLTYLPEIMDSPALLAFLDPFLRSRTLGILMLQGPYSVRVLEALTEASIDNLAVPSLRTVTLAESSLQGDTVDTLVGFLRFRITKGAKLSNISFHSCRTTHSVLVRIEALVEDMDYSHCHFHCCEGDVSDSDSDSDSSDDY</sequence>
<name>A0AAW0DFG0_9AGAR</name>
<evidence type="ECO:0000313" key="1">
    <source>
        <dbReference type="EMBL" id="KAK7051613.1"/>
    </source>
</evidence>
<organism evidence="1 2">
    <name type="scientific">Paramarasmius palmivorus</name>
    <dbReference type="NCBI Taxonomy" id="297713"/>
    <lineage>
        <taxon>Eukaryota</taxon>
        <taxon>Fungi</taxon>
        <taxon>Dikarya</taxon>
        <taxon>Basidiomycota</taxon>
        <taxon>Agaricomycotina</taxon>
        <taxon>Agaricomycetes</taxon>
        <taxon>Agaricomycetidae</taxon>
        <taxon>Agaricales</taxon>
        <taxon>Marasmiineae</taxon>
        <taxon>Marasmiaceae</taxon>
        <taxon>Paramarasmius</taxon>
    </lineage>
</organism>
<dbReference type="EMBL" id="JAYKXP010000012">
    <property type="protein sequence ID" value="KAK7051613.1"/>
    <property type="molecule type" value="Genomic_DNA"/>
</dbReference>
<evidence type="ECO:0008006" key="3">
    <source>
        <dbReference type="Google" id="ProtNLM"/>
    </source>
</evidence>
<dbReference type="Proteomes" id="UP001383192">
    <property type="component" value="Unassembled WGS sequence"/>
</dbReference>
<dbReference type="Gene3D" id="3.80.10.10">
    <property type="entry name" value="Ribonuclease Inhibitor"/>
    <property type="match status" value="1"/>
</dbReference>
<evidence type="ECO:0000313" key="2">
    <source>
        <dbReference type="Proteomes" id="UP001383192"/>
    </source>
</evidence>
<gene>
    <name evidence="1" type="ORF">VNI00_004592</name>
</gene>
<keyword evidence="2" id="KW-1185">Reference proteome</keyword>
<dbReference type="SUPFAM" id="SSF52047">
    <property type="entry name" value="RNI-like"/>
    <property type="match status" value="1"/>
</dbReference>
<proteinExistence type="predicted"/>
<dbReference type="InterPro" id="IPR032675">
    <property type="entry name" value="LRR_dom_sf"/>
</dbReference>
<protein>
    <recommendedName>
        <fullName evidence="3">F-box domain-containing protein</fullName>
    </recommendedName>
</protein>
<comment type="caution">
    <text evidence="1">The sequence shown here is derived from an EMBL/GenBank/DDBJ whole genome shotgun (WGS) entry which is preliminary data.</text>
</comment>
<reference evidence="1 2" key="1">
    <citation type="submission" date="2024-01" db="EMBL/GenBank/DDBJ databases">
        <title>A draft genome for a cacao thread blight-causing isolate of Paramarasmius palmivorus.</title>
        <authorList>
            <person name="Baruah I.K."/>
            <person name="Bukari Y."/>
            <person name="Amoako-Attah I."/>
            <person name="Meinhardt L.W."/>
            <person name="Bailey B.A."/>
            <person name="Cohen S.P."/>
        </authorList>
    </citation>
    <scope>NUCLEOTIDE SEQUENCE [LARGE SCALE GENOMIC DNA]</scope>
    <source>
        <strain evidence="1 2">GH-12</strain>
    </source>
</reference>
<dbReference type="AlphaFoldDB" id="A0AAW0DFG0"/>
<accession>A0AAW0DFG0</accession>